<keyword evidence="3" id="KW-1185">Reference proteome</keyword>
<protein>
    <submittedName>
        <fullName evidence="2">Uncharacterized protein</fullName>
    </submittedName>
</protein>
<feature type="transmembrane region" description="Helical" evidence="1">
    <location>
        <begin position="45"/>
        <end position="63"/>
    </location>
</feature>
<keyword evidence="1" id="KW-0472">Membrane</keyword>
<evidence type="ECO:0000313" key="2">
    <source>
        <dbReference type="EMBL" id="KAA1106569.1"/>
    </source>
</evidence>
<keyword evidence="1" id="KW-1133">Transmembrane helix</keyword>
<keyword evidence="1" id="KW-0812">Transmembrane</keyword>
<dbReference type="Proteomes" id="UP000324748">
    <property type="component" value="Unassembled WGS sequence"/>
</dbReference>
<dbReference type="EMBL" id="VSWC01000040">
    <property type="protein sequence ID" value="KAA1106569.1"/>
    <property type="molecule type" value="Genomic_DNA"/>
</dbReference>
<reference evidence="2 3" key="1">
    <citation type="submission" date="2019-05" db="EMBL/GenBank/DDBJ databases">
        <title>Emergence of the Ug99 lineage of the wheat stem rust pathogen through somatic hybridization.</title>
        <authorList>
            <person name="Li F."/>
            <person name="Upadhyaya N.M."/>
            <person name="Sperschneider J."/>
            <person name="Matny O."/>
            <person name="Nguyen-Phuc H."/>
            <person name="Mago R."/>
            <person name="Raley C."/>
            <person name="Miller M.E."/>
            <person name="Silverstein K.A.T."/>
            <person name="Henningsen E."/>
            <person name="Hirsch C.D."/>
            <person name="Visser B."/>
            <person name="Pretorius Z.A."/>
            <person name="Steffenson B.J."/>
            <person name="Schwessinger B."/>
            <person name="Dodds P.N."/>
            <person name="Figueroa M."/>
        </authorList>
    </citation>
    <scope>NUCLEOTIDE SEQUENCE [LARGE SCALE GENOMIC DNA]</scope>
    <source>
        <strain evidence="2">21-0</strain>
    </source>
</reference>
<name>A0A5B0Q0K1_PUCGR</name>
<proteinExistence type="predicted"/>
<accession>A0A5B0Q0K1</accession>
<comment type="caution">
    <text evidence="2">The sequence shown here is derived from an EMBL/GenBank/DDBJ whole genome shotgun (WGS) entry which is preliminary data.</text>
</comment>
<organism evidence="2 3">
    <name type="scientific">Puccinia graminis f. sp. tritici</name>
    <dbReference type="NCBI Taxonomy" id="56615"/>
    <lineage>
        <taxon>Eukaryota</taxon>
        <taxon>Fungi</taxon>
        <taxon>Dikarya</taxon>
        <taxon>Basidiomycota</taxon>
        <taxon>Pucciniomycotina</taxon>
        <taxon>Pucciniomycetes</taxon>
        <taxon>Pucciniales</taxon>
        <taxon>Pucciniaceae</taxon>
        <taxon>Puccinia</taxon>
    </lineage>
</organism>
<evidence type="ECO:0000313" key="3">
    <source>
        <dbReference type="Proteomes" id="UP000324748"/>
    </source>
</evidence>
<gene>
    <name evidence="2" type="ORF">PGT21_036259</name>
</gene>
<dbReference type="AlphaFoldDB" id="A0A5B0Q0K1"/>
<sequence>MTTAVSYHAKPEYTDLTHQQGSNFGAILFSPTNTQGKGLVVEKSVASTLGFVVSFILWFLGVLDKAASKNVNPVPDWGS</sequence>
<evidence type="ECO:0000256" key="1">
    <source>
        <dbReference type="SAM" id="Phobius"/>
    </source>
</evidence>